<comment type="caution">
    <text evidence="12">The sequence shown here is derived from an EMBL/GenBank/DDBJ whole genome shotgun (WGS) entry which is preliminary data.</text>
</comment>
<dbReference type="HAMAP" id="MF_02079">
    <property type="entry name" value="PGT_RodA"/>
    <property type="match status" value="1"/>
</dbReference>
<feature type="transmembrane region" description="Helical" evidence="11">
    <location>
        <begin position="132"/>
        <end position="152"/>
    </location>
</feature>
<evidence type="ECO:0000256" key="5">
    <source>
        <dbReference type="ARBA" id="ARBA00022692"/>
    </source>
</evidence>
<keyword evidence="7 11" id="KW-0573">Peptidoglycan synthesis</keyword>
<keyword evidence="2 11" id="KW-1003">Cell membrane</keyword>
<evidence type="ECO:0000256" key="1">
    <source>
        <dbReference type="ARBA" id="ARBA00004141"/>
    </source>
</evidence>
<feature type="transmembrane region" description="Helical" evidence="11">
    <location>
        <begin position="46"/>
        <end position="66"/>
    </location>
</feature>
<feature type="transmembrane region" description="Helical" evidence="11">
    <location>
        <begin position="185"/>
        <end position="204"/>
    </location>
</feature>
<dbReference type="EMBL" id="PDPS01000032">
    <property type="protein sequence ID" value="PID56611.1"/>
    <property type="molecule type" value="Genomic_DNA"/>
</dbReference>
<dbReference type="InterPro" id="IPR011923">
    <property type="entry name" value="RodA/MrdB"/>
</dbReference>
<dbReference type="InterPro" id="IPR018365">
    <property type="entry name" value="Cell_cycle_FtsW-rel_CS"/>
</dbReference>
<gene>
    <name evidence="11" type="primary">rodA</name>
    <name evidence="12" type="ORF">CSB45_10270</name>
</gene>
<organism evidence="12 13">
    <name type="scientific">candidate division KSB3 bacterium</name>
    <dbReference type="NCBI Taxonomy" id="2044937"/>
    <lineage>
        <taxon>Bacteria</taxon>
        <taxon>candidate division KSB3</taxon>
    </lineage>
</organism>
<feature type="transmembrane region" description="Helical" evidence="11">
    <location>
        <begin position="393"/>
        <end position="417"/>
    </location>
</feature>
<dbReference type="PROSITE" id="PS00428">
    <property type="entry name" value="FTSW_RODA_SPOVE"/>
    <property type="match status" value="1"/>
</dbReference>
<dbReference type="GO" id="GO:0009252">
    <property type="term" value="P:peptidoglycan biosynthetic process"/>
    <property type="evidence" value="ECO:0007669"/>
    <property type="project" value="UniProtKB-UniRule"/>
</dbReference>
<dbReference type="UniPathway" id="UPA00219"/>
<feature type="transmembrane region" description="Helical" evidence="11">
    <location>
        <begin position="12"/>
        <end position="34"/>
    </location>
</feature>
<evidence type="ECO:0000256" key="8">
    <source>
        <dbReference type="ARBA" id="ARBA00022989"/>
    </source>
</evidence>
<comment type="subcellular location">
    <subcellularLocation>
        <location evidence="11">Cell membrane</location>
        <topology evidence="11">Multi-pass membrane protein</topology>
    </subcellularLocation>
    <subcellularLocation>
        <location evidence="1">Membrane</location>
        <topology evidence="1">Multi-pass membrane protein</topology>
    </subcellularLocation>
</comment>
<keyword evidence="3 11" id="KW-0328">Glycosyltransferase</keyword>
<feature type="transmembrane region" description="Helical" evidence="11">
    <location>
        <begin position="72"/>
        <end position="89"/>
    </location>
</feature>
<keyword evidence="10 11" id="KW-0961">Cell wall biogenesis/degradation</keyword>
<evidence type="ECO:0000256" key="4">
    <source>
        <dbReference type="ARBA" id="ARBA00022679"/>
    </source>
</evidence>
<evidence type="ECO:0000313" key="13">
    <source>
        <dbReference type="Proteomes" id="UP000229740"/>
    </source>
</evidence>
<keyword evidence="9 11" id="KW-0472">Membrane</keyword>
<dbReference type="AlphaFoldDB" id="A0A2G6E4C8"/>
<evidence type="ECO:0000256" key="11">
    <source>
        <dbReference type="HAMAP-Rule" id="MF_02079"/>
    </source>
</evidence>
<dbReference type="GO" id="GO:0015648">
    <property type="term" value="F:lipid-linked peptidoglycan transporter activity"/>
    <property type="evidence" value="ECO:0007669"/>
    <property type="project" value="TreeGrafter"/>
</dbReference>
<dbReference type="PANTHER" id="PTHR30474:SF1">
    <property type="entry name" value="PEPTIDOGLYCAN GLYCOSYLTRANSFERASE MRDB"/>
    <property type="match status" value="1"/>
</dbReference>
<dbReference type="EC" id="2.4.99.28" evidence="11"/>
<keyword evidence="6 11" id="KW-0133">Cell shape</keyword>
<dbReference type="PANTHER" id="PTHR30474">
    <property type="entry name" value="CELL CYCLE PROTEIN"/>
    <property type="match status" value="1"/>
</dbReference>
<dbReference type="GO" id="GO:0008360">
    <property type="term" value="P:regulation of cell shape"/>
    <property type="evidence" value="ECO:0007669"/>
    <property type="project" value="UniProtKB-KW"/>
</dbReference>
<feature type="transmembrane region" description="Helical" evidence="11">
    <location>
        <begin position="360"/>
        <end position="381"/>
    </location>
</feature>
<dbReference type="Proteomes" id="UP000229740">
    <property type="component" value="Unassembled WGS sequence"/>
</dbReference>
<dbReference type="GO" id="GO:0032153">
    <property type="term" value="C:cell division site"/>
    <property type="evidence" value="ECO:0007669"/>
    <property type="project" value="TreeGrafter"/>
</dbReference>
<comment type="similarity">
    <text evidence="11">Belongs to the SEDS family. MrdB/RodA subfamily.</text>
</comment>
<evidence type="ECO:0000256" key="2">
    <source>
        <dbReference type="ARBA" id="ARBA00022475"/>
    </source>
</evidence>
<dbReference type="GO" id="GO:0051301">
    <property type="term" value="P:cell division"/>
    <property type="evidence" value="ECO:0007669"/>
    <property type="project" value="InterPro"/>
</dbReference>
<reference evidence="12 13" key="1">
    <citation type="submission" date="2017-10" db="EMBL/GenBank/DDBJ databases">
        <title>Novel microbial diversity and functional potential in the marine mammal oral microbiome.</title>
        <authorList>
            <person name="Dudek N.K."/>
            <person name="Sun C.L."/>
            <person name="Burstein D."/>
            <person name="Kantor R.S."/>
            <person name="Aliaga Goltsman D.S."/>
            <person name="Bik E.M."/>
            <person name="Thomas B.C."/>
            <person name="Banfield J.F."/>
            <person name="Relman D.A."/>
        </authorList>
    </citation>
    <scope>NUCLEOTIDE SEQUENCE [LARGE SCALE GENOMIC DNA]</scope>
    <source>
        <strain evidence="12">DOLZORAL124_49_17</strain>
    </source>
</reference>
<comment type="pathway">
    <text evidence="11">Cell wall biogenesis; peptidoglycan biosynthesis.</text>
</comment>
<dbReference type="GO" id="GO:0071555">
    <property type="term" value="P:cell wall organization"/>
    <property type="evidence" value="ECO:0007669"/>
    <property type="project" value="UniProtKB-KW"/>
</dbReference>
<keyword evidence="4 11" id="KW-0808">Transferase</keyword>
<evidence type="ECO:0000256" key="7">
    <source>
        <dbReference type="ARBA" id="ARBA00022984"/>
    </source>
</evidence>
<keyword evidence="8 11" id="KW-1133">Transmembrane helix</keyword>
<dbReference type="NCBIfam" id="TIGR02210">
    <property type="entry name" value="rodA_shape"/>
    <property type="match status" value="1"/>
</dbReference>
<comment type="function">
    <text evidence="11">Peptidoglycan polymerase that is essential for cell wall elongation.</text>
</comment>
<dbReference type="GO" id="GO:0008955">
    <property type="term" value="F:peptidoglycan glycosyltransferase activity"/>
    <property type="evidence" value="ECO:0007669"/>
    <property type="project" value="UniProtKB-UniRule"/>
</dbReference>
<dbReference type="GO" id="GO:0005886">
    <property type="term" value="C:plasma membrane"/>
    <property type="evidence" value="ECO:0007669"/>
    <property type="project" value="UniProtKB-SubCell"/>
</dbReference>
<feature type="transmembrane region" description="Helical" evidence="11">
    <location>
        <begin position="429"/>
        <end position="449"/>
    </location>
</feature>
<dbReference type="Pfam" id="PF01098">
    <property type="entry name" value="FTSW_RODA_SPOVE"/>
    <property type="match status" value="2"/>
</dbReference>
<evidence type="ECO:0000256" key="10">
    <source>
        <dbReference type="ARBA" id="ARBA00023316"/>
    </source>
</evidence>
<comment type="catalytic activity">
    <reaction evidence="11">
        <text>[GlcNAc-(1-&gt;4)-Mur2Ac(oyl-L-Ala-gamma-D-Glu-L-Lys-D-Ala-D-Ala)](n)-di-trans,octa-cis-undecaprenyl diphosphate + beta-D-GlcNAc-(1-&gt;4)-Mur2Ac(oyl-L-Ala-gamma-D-Glu-L-Lys-D-Ala-D-Ala)-di-trans,octa-cis-undecaprenyl diphosphate = [GlcNAc-(1-&gt;4)-Mur2Ac(oyl-L-Ala-gamma-D-Glu-L-Lys-D-Ala-D-Ala)](n+1)-di-trans,octa-cis-undecaprenyl diphosphate + di-trans,octa-cis-undecaprenyl diphosphate + H(+)</text>
        <dbReference type="Rhea" id="RHEA:23708"/>
        <dbReference type="Rhea" id="RHEA-COMP:9602"/>
        <dbReference type="Rhea" id="RHEA-COMP:9603"/>
        <dbReference type="ChEBI" id="CHEBI:15378"/>
        <dbReference type="ChEBI" id="CHEBI:58405"/>
        <dbReference type="ChEBI" id="CHEBI:60033"/>
        <dbReference type="ChEBI" id="CHEBI:78435"/>
        <dbReference type="EC" id="2.4.99.28"/>
    </reaction>
</comment>
<evidence type="ECO:0000256" key="6">
    <source>
        <dbReference type="ARBA" id="ARBA00022960"/>
    </source>
</evidence>
<evidence type="ECO:0000256" key="9">
    <source>
        <dbReference type="ARBA" id="ARBA00023136"/>
    </source>
</evidence>
<protein>
    <recommendedName>
        <fullName evidence="11">Peptidoglycan glycosyltransferase RodA</fullName>
        <shortName evidence="11">PGT</shortName>
        <ecNumber evidence="11">2.4.99.28</ecNumber>
    </recommendedName>
    <alternativeName>
        <fullName evidence="11">Cell elongation protein RodA</fullName>
    </alternativeName>
    <alternativeName>
        <fullName evidence="11">Cell wall polymerase</fullName>
    </alternativeName>
    <alternativeName>
        <fullName evidence="11">Peptidoglycan polymerase</fullName>
        <shortName evidence="11">PG polymerase</shortName>
    </alternativeName>
</protein>
<accession>A0A2G6E4C8</accession>
<evidence type="ECO:0000313" key="12">
    <source>
        <dbReference type="EMBL" id="PID56611.1"/>
    </source>
</evidence>
<evidence type="ECO:0000256" key="3">
    <source>
        <dbReference type="ARBA" id="ARBA00022676"/>
    </source>
</evidence>
<proteinExistence type="inferred from homology"/>
<feature type="transmembrane region" description="Helical" evidence="11">
    <location>
        <begin position="158"/>
        <end position="178"/>
    </location>
</feature>
<keyword evidence="5 11" id="KW-0812">Transmembrane</keyword>
<name>A0A2G6E4C8_9BACT</name>
<sequence length="454" mass="50466">MARPFYDKLEWTIVIATLLLAGISLLTIHSISSTSNDPRSLVLKQAGWFAIGFFLIALVTSIDYHLLSALAYPFYATVAALLAAVLLFGQKIMGAVRWIKIGPLTLQPSELAKIALILALAKYFSGKRKESIFLSDLIISGGFLGVLVVLILKEPDLGMSILLFPIFFATVFVAGIDLKPLLRILFFRPVLIIIVAGLIFTSFFRLPLDNYWKLTDRSVEQLRVENVPQKVLEGLQKLQNKEYTDKEKFLTDLEKNIGSEHLAAFQKSILSHTVPRFRLITFPAMFVWLNLKEYQRTRILSFIDPSRDPLGSGYHVTQSQIAIGSGGLWGKGYKNGTQSQLKFLPEQYTDFIFSVFSEEWGFAGSSVLLCIYMVLVLKGLNIASRAKDKLGRLIATGVVTVLVVHMFVNVGVTTGIMPVTGLTLPLMSYGGSSIFSTSIALGLLLNVSYRRFDF</sequence>
<dbReference type="InterPro" id="IPR001182">
    <property type="entry name" value="FtsW/RodA"/>
</dbReference>